<proteinExistence type="predicted"/>
<feature type="region of interest" description="Disordered" evidence="1">
    <location>
        <begin position="98"/>
        <end position="118"/>
    </location>
</feature>
<reference evidence="2 3" key="1">
    <citation type="journal article" date="2018" name="Science">
        <title>The opium poppy genome and morphinan production.</title>
        <authorList>
            <person name="Guo L."/>
            <person name="Winzer T."/>
            <person name="Yang X."/>
            <person name="Li Y."/>
            <person name="Ning Z."/>
            <person name="He Z."/>
            <person name="Teodor R."/>
            <person name="Lu Y."/>
            <person name="Bowser T.A."/>
            <person name="Graham I.A."/>
            <person name="Ye K."/>
        </authorList>
    </citation>
    <scope>NUCLEOTIDE SEQUENCE [LARGE SCALE GENOMIC DNA]</scope>
    <source>
        <strain evidence="3">cv. HN1</strain>
        <tissue evidence="2">Leaves</tissue>
    </source>
</reference>
<evidence type="ECO:0000256" key="1">
    <source>
        <dbReference type="SAM" id="MobiDB-lite"/>
    </source>
</evidence>
<dbReference type="Gramene" id="RZC56770">
    <property type="protein sequence ID" value="RZC56770"/>
    <property type="gene ID" value="C5167_015624"/>
</dbReference>
<feature type="compositionally biased region" description="Polar residues" evidence="1">
    <location>
        <begin position="63"/>
        <end position="75"/>
    </location>
</feature>
<dbReference type="AlphaFoldDB" id="A0A4Y7J9P0"/>
<name>A0A4Y7J9P0_PAPSO</name>
<dbReference type="Proteomes" id="UP000316621">
    <property type="component" value="Chromosome 3"/>
</dbReference>
<feature type="region of interest" description="Disordered" evidence="1">
    <location>
        <begin position="51"/>
        <end position="75"/>
    </location>
</feature>
<gene>
    <name evidence="2" type="ORF">C5167_015624</name>
</gene>
<evidence type="ECO:0000313" key="3">
    <source>
        <dbReference type="Proteomes" id="UP000316621"/>
    </source>
</evidence>
<dbReference type="EMBL" id="CM010717">
    <property type="protein sequence ID" value="RZC56770.1"/>
    <property type="molecule type" value="Genomic_DNA"/>
</dbReference>
<sequence>MDFMFAYQLMVRQFDIAATIVNVGKRHHKKLSKRGEIEAIPRASNLLRFSMAGSHFPPPPPISNTNQSESASKSAIGNDLNLGLEDFPLLPVPSSSFGVNGASKPNPNSCWNGNGHNI</sequence>
<accession>A0A4Y7J9P0</accession>
<keyword evidence="3" id="KW-1185">Reference proteome</keyword>
<organism evidence="2 3">
    <name type="scientific">Papaver somniferum</name>
    <name type="common">Opium poppy</name>
    <dbReference type="NCBI Taxonomy" id="3469"/>
    <lineage>
        <taxon>Eukaryota</taxon>
        <taxon>Viridiplantae</taxon>
        <taxon>Streptophyta</taxon>
        <taxon>Embryophyta</taxon>
        <taxon>Tracheophyta</taxon>
        <taxon>Spermatophyta</taxon>
        <taxon>Magnoliopsida</taxon>
        <taxon>Ranunculales</taxon>
        <taxon>Papaveraceae</taxon>
        <taxon>Papaveroideae</taxon>
        <taxon>Papaver</taxon>
    </lineage>
</organism>
<evidence type="ECO:0000313" key="2">
    <source>
        <dbReference type="EMBL" id="RZC56770.1"/>
    </source>
</evidence>
<protein>
    <submittedName>
        <fullName evidence="2">Uncharacterized protein</fullName>
    </submittedName>
</protein>